<dbReference type="EMBL" id="GBRH01174193">
    <property type="protein sequence ID" value="JAE23703.1"/>
    <property type="molecule type" value="Transcribed_RNA"/>
</dbReference>
<reference evidence="1" key="2">
    <citation type="journal article" date="2015" name="Data Brief">
        <title>Shoot transcriptome of the giant reed, Arundo donax.</title>
        <authorList>
            <person name="Barrero R.A."/>
            <person name="Guerrero F.D."/>
            <person name="Moolhuijzen P."/>
            <person name="Goolsby J.A."/>
            <person name="Tidwell J."/>
            <person name="Bellgard S.E."/>
            <person name="Bellgard M.I."/>
        </authorList>
    </citation>
    <scope>NUCLEOTIDE SEQUENCE</scope>
    <source>
        <tissue evidence="1">Shoot tissue taken approximately 20 cm above the soil surface</tissue>
    </source>
</reference>
<name>A0A0A9GT14_ARUDO</name>
<accession>A0A0A9GT14</accession>
<sequence length="37" mass="4082">MSACAINLKRQCYYKATIAPTPKPSRNGDMCSVYCPV</sequence>
<organism evidence="1">
    <name type="scientific">Arundo donax</name>
    <name type="common">Giant reed</name>
    <name type="synonym">Donax arundinaceus</name>
    <dbReference type="NCBI Taxonomy" id="35708"/>
    <lineage>
        <taxon>Eukaryota</taxon>
        <taxon>Viridiplantae</taxon>
        <taxon>Streptophyta</taxon>
        <taxon>Embryophyta</taxon>
        <taxon>Tracheophyta</taxon>
        <taxon>Spermatophyta</taxon>
        <taxon>Magnoliopsida</taxon>
        <taxon>Liliopsida</taxon>
        <taxon>Poales</taxon>
        <taxon>Poaceae</taxon>
        <taxon>PACMAD clade</taxon>
        <taxon>Arundinoideae</taxon>
        <taxon>Arundineae</taxon>
        <taxon>Arundo</taxon>
    </lineage>
</organism>
<dbReference type="AlphaFoldDB" id="A0A0A9GT14"/>
<reference evidence="1" key="1">
    <citation type="submission" date="2014-09" db="EMBL/GenBank/DDBJ databases">
        <authorList>
            <person name="Magalhaes I.L.F."/>
            <person name="Oliveira U."/>
            <person name="Santos F.R."/>
            <person name="Vidigal T.H.D.A."/>
            <person name="Brescovit A.D."/>
            <person name="Santos A.J."/>
        </authorList>
    </citation>
    <scope>NUCLEOTIDE SEQUENCE</scope>
    <source>
        <tissue evidence="1">Shoot tissue taken approximately 20 cm above the soil surface</tissue>
    </source>
</reference>
<proteinExistence type="predicted"/>
<protein>
    <submittedName>
        <fullName evidence="1">Uncharacterized protein</fullName>
    </submittedName>
</protein>
<evidence type="ECO:0000313" key="1">
    <source>
        <dbReference type="EMBL" id="JAE23703.1"/>
    </source>
</evidence>